<name>A0A6P1E3G1_9GAMM</name>
<dbReference type="Proteomes" id="UP000471640">
    <property type="component" value="Unassembled WGS sequence"/>
</dbReference>
<accession>A0A6P1E3G1</accession>
<dbReference type="Gene3D" id="3.10.450.40">
    <property type="match status" value="1"/>
</dbReference>
<proteinExistence type="predicted"/>
<comment type="caution">
    <text evidence="2">The sequence shown here is derived from an EMBL/GenBank/DDBJ whole genome shotgun (WGS) entry which is preliminary data.</text>
</comment>
<dbReference type="InterPro" id="IPR025711">
    <property type="entry name" value="PepSY"/>
</dbReference>
<evidence type="ECO:0000313" key="3">
    <source>
        <dbReference type="Proteomes" id="UP000471640"/>
    </source>
</evidence>
<organism evidence="2 3">
    <name type="scientific">Thiorhodococcus mannitoliphagus</name>
    <dbReference type="NCBI Taxonomy" id="329406"/>
    <lineage>
        <taxon>Bacteria</taxon>
        <taxon>Pseudomonadati</taxon>
        <taxon>Pseudomonadota</taxon>
        <taxon>Gammaproteobacteria</taxon>
        <taxon>Chromatiales</taxon>
        <taxon>Chromatiaceae</taxon>
        <taxon>Thiorhodococcus</taxon>
    </lineage>
</organism>
<protein>
    <submittedName>
        <fullName evidence="2">Peptidase M4</fullName>
    </submittedName>
</protein>
<evidence type="ECO:0000259" key="1">
    <source>
        <dbReference type="Pfam" id="PF03413"/>
    </source>
</evidence>
<reference evidence="2 3" key="2">
    <citation type="submission" date="2020-02" db="EMBL/GenBank/DDBJ databases">
        <title>Genome sequences of Thiorhodococcus mannitoliphagus and Thiorhodococcus minor, purple sulfur photosynthetic bacteria in the gammaproteobacterial family, Chromatiaceae.</title>
        <authorList>
            <person name="Aviles F.A."/>
            <person name="Meyer T.E."/>
            <person name="Kyndt J.A."/>
        </authorList>
    </citation>
    <scope>NUCLEOTIDE SEQUENCE [LARGE SCALE GENOMIC DNA]</scope>
    <source>
        <strain evidence="2 3">DSM 18266</strain>
    </source>
</reference>
<gene>
    <name evidence="2" type="ORF">G3480_20020</name>
</gene>
<feature type="domain" description="PepSY" evidence="1">
    <location>
        <begin position="42"/>
        <end position="95"/>
    </location>
</feature>
<evidence type="ECO:0000313" key="2">
    <source>
        <dbReference type="EMBL" id="NEX22564.1"/>
    </source>
</evidence>
<dbReference type="EMBL" id="JAAIJR010000107">
    <property type="protein sequence ID" value="NEX22564.1"/>
    <property type="molecule type" value="Genomic_DNA"/>
</dbReference>
<dbReference type="Pfam" id="PF03413">
    <property type="entry name" value="PepSY"/>
    <property type="match status" value="1"/>
</dbReference>
<keyword evidence="3" id="KW-1185">Reference proteome</keyword>
<sequence length="102" mass="11137">MHKAAPASTIGIIALLLTARLAADGPLDHDDVKRLRESGQILPMSQVLEAAYRLQPGQLVEAELEREDDGYHYEIKILDAAGQIHELELDAASAALIHDSDR</sequence>
<reference evidence="3" key="1">
    <citation type="journal article" date="2020" name="Microbiol. Resour. Announc.">
        <title>Draft Genome Sequences of Thiorhodococcus mannitoliphagus and Thiorhodococcus minor, Purple Sulfur Photosynthetic Bacteria in the Gammaproteobacterial Family Chromatiaceae.</title>
        <authorList>
            <person name="Aviles F.A."/>
            <person name="Meyer T.E."/>
            <person name="Kyndt J.A."/>
        </authorList>
    </citation>
    <scope>NUCLEOTIDE SEQUENCE [LARGE SCALE GENOMIC DNA]</scope>
    <source>
        <strain evidence="3">DSM 18266</strain>
    </source>
</reference>
<dbReference type="RefSeq" id="WP_164655661.1">
    <property type="nucleotide sequence ID" value="NZ_JAAIJR010000107.1"/>
</dbReference>
<dbReference type="AlphaFoldDB" id="A0A6P1E3G1"/>